<proteinExistence type="predicted"/>
<sequence>MRFYDKSAEEFLCHECDIQQEYNNFDQFRHTLPYLRKQKLNTVKKRLFPGKGILVQCGNVYYYPGRLIHWDSDLEIGIVQLWQGIKSSLANQILKNVPLKNIVDGLWQDQVGRRQIQIGLYTRPLEEKLNQQEDADNMLLDPFSVKCTKEVFEALNSHQKLLGELAIAPEDFSAETVPCLSWKPDPKIQINPTVHNGGLLDTDLAAIHNWIFVKLPQPAEMERLDMLHYTTAHARTLLLAYRYREEFLNNAPDNLADVDQYIVHQAWDRLVAWTGLSVDGKSKRSKGADVNYEAVSLLDKIMFDESSRAGVAGNHQWGLDVGPHEMGWNPQFTGPNVTVGKRREGNDDNEVVKGKGYNHEAEEVEREKAKLTELSHKQQKRKAKDSNMVKAVKKRKKQ</sequence>
<reference evidence="1" key="1">
    <citation type="submission" date="2022-09" db="EMBL/GenBank/DDBJ databases">
        <title>A Global Phylogenomic Analysis of the Shiitake Genus Lentinula.</title>
        <authorList>
            <consortium name="DOE Joint Genome Institute"/>
            <person name="Sierra-Patev S."/>
            <person name="Min B."/>
            <person name="Naranjo-Ortiz M."/>
            <person name="Looney B."/>
            <person name="Konkel Z."/>
            <person name="Slot J.C."/>
            <person name="Sakamoto Y."/>
            <person name="Steenwyk J.L."/>
            <person name="Rokas A."/>
            <person name="Carro J."/>
            <person name="Camarero S."/>
            <person name="Ferreira P."/>
            <person name="Molpeceres G."/>
            <person name="Ruiz-Duenas F.J."/>
            <person name="Serrano A."/>
            <person name="Henrissat B."/>
            <person name="Drula E."/>
            <person name="Hughes K.W."/>
            <person name="Mata J.L."/>
            <person name="Ishikawa N.K."/>
            <person name="Vargas-Isla R."/>
            <person name="Ushijima S."/>
            <person name="Smith C.A."/>
            <person name="Ahrendt S."/>
            <person name="Andreopoulos W."/>
            <person name="He G."/>
            <person name="Labutti K."/>
            <person name="Lipzen A."/>
            <person name="Ng V."/>
            <person name="Riley R."/>
            <person name="Sandor L."/>
            <person name="Barry K."/>
            <person name="Martinez A.T."/>
            <person name="Xiao Y."/>
            <person name="Gibbons J.G."/>
            <person name="Terashima K."/>
            <person name="Grigoriev I.V."/>
            <person name="Hibbett D.S."/>
        </authorList>
    </citation>
    <scope>NUCLEOTIDE SEQUENCE</scope>
    <source>
        <strain evidence="1">TMI1499</strain>
    </source>
</reference>
<protein>
    <submittedName>
        <fullName evidence="1">Uncharacterized protein</fullName>
    </submittedName>
</protein>
<evidence type="ECO:0000313" key="1">
    <source>
        <dbReference type="EMBL" id="KAJ3803789.1"/>
    </source>
</evidence>
<gene>
    <name evidence="1" type="ORF">F5876DRAFT_84434</name>
</gene>
<keyword evidence="2" id="KW-1185">Reference proteome</keyword>
<name>A0ACC1TGW7_9AGAR</name>
<dbReference type="EMBL" id="MU796770">
    <property type="protein sequence ID" value="KAJ3803789.1"/>
    <property type="molecule type" value="Genomic_DNA"/>
</dbReference>
<evidence type="ECO:0000313" key="2">
    <source>
        <dbReference type="Proteomes" id="UP001163835"/>
    </source>
</evidence>
<comment type="caution">
    <text evidence="1">The sequence shown here is derived from an EMBL/GenBank/DDBJ whole genome shotgun (WGS) entry which is preliminary data.</text>
</comment>
<dbReference type="Proteomes" id="UP001163835">
    <property type="component" value="Unassembled WGS sequence"/>
</dbReference>
<organism evidence="1 2">
    <name type="scientific">Lentinula aff. lateritia</name>
    <dbReference type="NCBI Taxonomy" id="2804960"/>
    <lineage>
        <taxon>Eukaryota</taxon>
        <taxon>Fungi</taxon>
        <taxon>Dikarya</taxon>
        <taxon>Basidiomycota</taxon>
        <taxon>Agaricomycotina</taxon>
        <taxon>Agaricomycetes</taxon>
        <taxon>Agaricomycetidae</taxon>
        <taxon>Agaricales</taxon>
        <taxon>Marasmiineae</taxon>
        <taxon>Omphalotaceae</taxon>
        <taxon>Lentinula</taxon>
    </lineage>
</organism>
<accession>A0ACC1TGW7</accession>